<protein>
    <submittedName>
        <fullName evidence="2">T9SS type A sorting domain-containing protein</fullName>
    </submittedName>
</protein>
<dbReference type="CDD" id="cd00161">
    <property type="entry name" value="beta-trefoil_Ricin-like"/>
    <property type="match status" value="1"/>
</dbReference>
<organism evidence="2 3">
    <name type="scientific">Spirosoma rhododendri</name>
    <dbReference type="NCBI Taxonomy" id="2728024"/>
    <lineage>
        <taxon>Bacteria</taxon>
        <taxon>Pseudomonadati</taxon>
        <taxon>Bacteroidota</taxon>
        <taxon>Cytophagia</taxon>
        <taxon>Cytophagales</taxon>
        <taxon>Cytophagaceae</taxon>
        <taxon>Spirosoma</taxon>
    </lineage>
</organism>
<dbReference type="InterPro" id="IPR000772">
    <property type="entry name" value="Ricin_B_lectin"/>
</dbReference>
<reference evidence="2 3" key="1">
    <citation type="submission" date="2020-04" db="EMBL/GenBank/DDBJ databases">
        <title>Genome sequencing of novel species.</title>
        <authorList>
            <person name="Heo J."/>
            <person name="Kim S.-J."/>
            <person name="Kim J.-S."/>
            <person name="Hong S.-B."/>
            <person name="Kwon S.-W."/>
        </authorList>
    </citation>
    <scope>NUCLEOTIDE SEQUENCE [LARGE SCALE GENOMIC DNA]</scope>
    <source>
        <strain evidence="2 3">CJU-R4</strain>
    </source>
</reference>
<gene>
    <name evidence="2" type="ORF">HH216_10910</name>
</gene>
<dbReference type="InterPro" id="IPR035992">
    <property type="entry name" value="Ricin_B-like_lectins"/>
</dbReference>
<dbReference type="Gene3D" id="2.120.10.30">
    <property type="entry name" value="TolB, C-terminal domain"/>
    <property type="match status" value="1"/>
</dbReference>
<evidence type="ECO:0000313" key="3">
    <source>
        <dbReference type="Proteomes" id="UP000501128"/>
    </source>
</evidence>
<feature type="domain" description="Ricin B lectin" evidence="1">
    <location>
        <begin position="1034"/>
        <end position="1172"/>
    </location>
</feature>
<dbReference type="SUPFAM" id="SSF50370">
    <property type="entry name" value="Ricin B-like lectins"/>
    <property type="match status" value="1"/>
</dbReference>
<dbReference type="InterPro" id="IPR011042">
    <property type="entry name" value="6-blade_b-propeller_TolB-like"/>
</dbReference>
<dbReference type="PROSITE" id="PS50231">
    <property type="entry name" value="RICIN_B_LECTIN"/>
    <property type="match status" value="1"/>
</dbReference>
<dbReference type="Pfam" id="PF18962">
    <property type="entry name" value="Por_Secre_tail"/>
    <property type="match status" value="1"/>
</dbReference>
<dbReference type="InterPro" id="IPR026444">
    <property type="entry name" value="Secre_tail"/>
</dbReference>
<accession>A0A7L5DS47</accession>
<dbReference type="Gene3D" id="2.60.40.4070">
    <property type="match status" value="1"/>
</dbReference>
<dbReference type="KEGG" id="srho:HH216_10910"/>
<dbReference type="SMART" id="SM00458">
    <property type="entry name" value="RICIN"/>
    <property type="match status" value="1"/>
</dbReference>
<keyword evidence="3" id="KW-1185">Reference proteome</keyword>
<dbReference type="NCBIfam" id="TIGR04183">
    <property type="entry name" value="Por_Secre_tail"/>
    <property type="match status" value="1"/>
</dbReference>
<dbReference type="Gene3D" id="2.80.10.50">
    <property type="match status" value="3"/>
</dbReference>
<dbReference type="EMBL" id="CP051677">
    <property type="protein sequence ID" value="QJD81324.1"/>
    <property type="molecule type" value="Genomic_DNA"/>
</dbReference>
<name>A0A7L5DS47_9BACT</name>
<dbReference type="SUPFAM" id="SSF63829">
    <property type="entry name" value="Calcium-dependent phosphotriesterase"/>
    <property type="match status" value="1"/>
</dbReference>
<sequence>MILVLALSIQSYSQTRRSVPFSFNLSANAQTSAGVFAKDGTLVRTLWSGVSLNAGAYTKYWDGLDDKGQTAANATYDIRLISNNVSYTWEGVIGNSSFGNSQGNGLQRAFIRTKGMAIAGDYAYYGAGYAEGNPSQARFALSNPQQRLDFFPKGSTDQATLFVATDGKLVYWAGYDGYDNGNKWFVFATRTADNGEQSFANGQALKMAMGRTYASAIDVINGAAGVVTGMAVQKNGKYLFVSHKSRHQIRVLDKTTGNLVQSLFFNDAAGLSVDGQDNLWIINGNTVSRFTVNNDGTLSNATLSLSGLNSPMALAVSPDNQTVVVADGGDSQQVKAYSNSTGASVWTLGQAGGYRTDPTVANDKFYFSDASGGINDTFVAFAPDGSFWVGDSGNYRVQHYSAGRSYIDRIMYLQNNYSSFIDQNNPNRLFAEFLEFAVDYSKPLGGTNGSWTLVKNWRAAMPANYFESLTINHTYITNIFRDVLTLSNGRVYGFLRRFNDNKWVLAELPANGPLRITKIAFDAQNRYTYHIASDGSLRQSANNINGTSGSVVWESRRLTGFDADNDPVWAPATSYASAPVNSGGEPINWYGGQSRTGETTSSGVVVSFDEGKINGPTGAGYHLGGLRVGDNKWLWKTAMATTAAYKGPYPNDGAYDVGNGVEYGGGGIAVLDRSIFWNYHGEFWKGSQVNKWQHVYDNGLLLGIFGKTGPEVRIEAPDGRPVAGMAGNVYFGTAVRASNGVTYLYHGEESGWGGIHRWRIDNMQSIQEQVIGLKSLDSYAVSTTTPGTEGIDLLSGLSPSSVLQDGTAGWNRNPAAENTAGADNKWTAKTSIMSYDRFASPDLYVNFSKASTQYTVTRDLGNNTNLGSWSLQGVISFDNTNPNNGTPGQSDSGGSYFEVLDNAGKVLARLYNQVFFDQAGTPVKTMGNGQQIAQGYYFDPASAVGSAADAINISLSNGSLTIKYRDYPAVTTGALEAGGNLQNPRTVRLFFWCNGRNYERTIDIQQLRFITGVTTASVAPTPTPTPTTPTFATSGKVYTIKAKQSAKFIDVSGQSVADGESIIQWTYNGGKNQQWKLTQATGSYFTFQSVNSGKVLDIVSASTADGAKVNQWSANGQTNQQFKLVDAGSGYVNIVVNNSQKCLDITNQSTADGAAIVQNTCGGSDSQKFLLSEIASGSGRLSAVDIQPEAGFNLFAYPNPATDLITITGAKDQLVTFTDLTGHTLLEVTCVSDAEQVSVQSLPMGSYIVRRHSALNPVSQKLLIVR</sequence>
<proteinExistence type="predicted"/>
<dbReference type="Pfam" id="PF14200">
    <property type="entry name" value="RicinB_lectin_2"/>
    <property type="match status" value="1"/>
</dbReference>
<evidence type="ECO:0000259" key="1">
    <source>
        <dbReference type="SMART" id="SM00458"/>
    </source>
</evidence>
<dbReference type="Proteomes" id="UP000501128">
    <property type="component" value="Chromosome"/>
</dbReference>
<dbReference type="AlphaFoldDB" id="A0A7L5DS47"/>
<evidence type="ECO:0000313" key="2">
    <source>
        <dbReference type="EMBL" id="QJD81324.1"/>
    </source>
</evidence>